<keyword evidence="4" id="KW-0378">Hydrolase</keyword>
<evidence type="ECO:0000256" key="6">
    <source>
        <dbReference type="SAM" id="Coils"/>
    </source>
</evidence>
<evidence type="ECO:0000256" key="1">
    <source>
        <dbReference type="ARBA" id="ARBA00007074"/>
    </source>
</evidence>
<organism evidence="9 10">
    <name type="scientific">Clostridium aromativorans</name>
    <dbReference type="NCBI Taxonomy" id="2836848"/>
    <lineage>
        <taxon>Bacteria</taxon>
        <taxon>Bacillati</taxon>
        <taxon>Bacillota</taxon>
        <taxon>Clostridia</taxon>
        <taxon>Eubacteriales</taxon>
        <taxon>Clostridiaceae</taxon>
        <taxon>Clostridium</taxon>
    </lineage>
</organism>
<evidence type="ECO:0000256" key="5">
    <source>
        <dbReference type="ARBA" id="ARBA00022807"/>
    </source>
</evidence>
<evidence type="ECO:0000256" key="2">
    <source>
        <dbReference type="ARBA" id="ARBA00022670"/>
    </source>
</evidence>
<name>A0ABS8N8A1_9CLOT</name>
<dbReference type="InterPro" id="IPR051202">
    <property type="entry name" value="Peptidase_C40"/>
</dbReference>
<dbReference type="PANTHER" id="PTHR47053:SF1">
    <property type="entry name" value="MUREIN DD-ENDOPEPTIDASE MEPH-RELATED"/>
    <property type="match status" value="1"/>
</dbReference>
<dbReference type="RefSeq" id="WP_179977665.1">
    <property type="nucleotide sequence ID" value="NZ_JAJJPB010000022.1"/>
</dbReference>
<dbReference type="EMBL" id="JAJJPB010000022">
    <property type="protein sequence ID" value="MCC9296033.1"/>
    <property type="molecule type" value="Genomic_DNA"/>
</dbReference>
<keyword evidence="3 7" id="KW-0732">Signal</keyword>
<evidence type="ECO:0000313" key="10">
    <source>
        <dbReference type="Proteomes" id="UP001165422"/>
    </source>
</evidence>
<protein>
    <submittedName>
        <fullName evidence="9">NlpC/P60 family protein</fullName>
    </submittedName>
</protein>
<dbReference type="Pfam" id="PF24568">
    <property type="entry name" value="CC_PcsB"/>
    <property type="match status" value="1"/>
</dbReference>
<dbReference type="PANTHER" id="PTHR47053">
    <property type="entry name" value="MUREIN DD-ENDOPEPTIDASE MEPH-RELATED"/>
    <property type="match status" value="1"/>
</dbReference>
<accession>A0ABS8N8A1</accession>
<dbReference type="SUPFAM" id="SSF54001">
    <property type="entry name" value="Cysteine proteinases"/>
    <property type="match status" value="1"/>
</dbReference>
<dbReference type="Gene3D" id="3.90.1720.10">
    <property type="entry name" value="endopeptidase domain like (from Nostoc punctiforme)"/>
    <property type="match status" value="1"/>
</dbReference>
<dbReference type="InterPro" id="IPR057309">
    <property type="entry name" value="PcsB_CC"/>
</dbReference>
<evidence type="ECO:0000259" key="8">
    <source>
        <dbReference type="PROSITE" id="PS51935"/>
    </source>
</evidence>
<gene>
    <name evidence="9" type="ORF">LN736_14315</name>
</gene>
<dbReference type="Pfam" id="PF00877">
    <property type="entry name" value="NLPC_P60"/>
    <property type="match status" value="1"/>
</dbReference>
<feature type="domain" description="NlpC/P60" evidence="8">
    <location>
        <begin position="220"/>
        <end position="333"/>
    </location>
</feature>
<comment type="similarity">
    <text evidence="1">Belongs to the peptidase C40 family.</text>
</comment>
<evidence type="ECO:0000256" key="4">
    <source>
        <dbReference type="ARBA" id="ARBA00022801"/>
    </source>
</evidence>
<dbReference type="InterPro" id="IPR000064">
    <property type="entry name" value="NLP_P60_dom"/>
</dbReference>
<feature type="signal peptide" evidence="7">
    <location>
        <begin position="1"/>
        <end position="23"/>
    </location>
</feature>
<keyword evidence="2" id="KW-0645">Protease</keyword>
<dbReference type="Proteomes" id="UP001165422">
    <property type="component" value="Unassembled WGS sequence"/>
</dbReference>
<keyword evidence="6" id="KW-0175">Coiled coil</keyword>
<evidence type="ECO:0000256" key="7">
    <source>
        <dbReference type="SAM" id="SignalP"/>
    </source>
</evidence>
<comment type="caution">
    <text evidence="9">The sequence shown here is derived from an EMBL/GenBank/DDBJ whole genome shotgun (WGS) entry which is preliminary data.</text>
</comment>
<evidence type="ECO:0000313" key="9">
    <source>
        <dbReference type="EMBL" id="MCC9296033.1"/>
    </source>
</evidence>
<sequence length="333" mass="37363">MFRKSILATAVMLSLSMPFQVCASPSSLSSGISSDTNTQEYKNWNDNVEKQIEIMDNQIEGNIAALEKYNQTLKNLNDGISKNAKELSSINKSIKDTSDIAQKRIREMYVTGLRQNYINILLSSKNFNDLISKSIIIKTLMDFDDHNIKKLENDKKSRESIVKKLKQNKDKTEKLKSDILRKIDILNKQKQNQKKLLSVLNSSDPSECADFENSLSRGSFTSTNDVVNYALSFLGVPYVWGGTSPEGFDCSGFVQYVYAHFGVNIPRVSQEQQNFGIPVQRGELQPGDLVFFGTPAYHVGMYIGNGKFIEAPHTGDVVKIANLGNYTSAMRVR</sequence>
<reference evidence="9" key="1">
    <citation type="submission" date="2021-11" db="EMBL/GenBank/DDBJ databases">
        <authorList>
            <person name="Qingchun L."/>
            <person name="Dong Z."/>
            <person name="Zongwei Q."/>
            <person name="Jia Z."/>
            <person name="Duotao L."/>
        </authorList>
    </citation>
    <scope>NUCLEOTIDE SEQUENCE</scope>
    <source>
        <strain evidence="9">WLY-B-L2</strain>
    </source>
</reference>
<feature type="chain" id="PRO_5047449448" evidence="7">
    <location>
        <begin position="24"/>
        <end position="333"/>
    </location>
</feature>
<dbReference type="PROSITE" id="PS51935">
    <property type="entry name" value="NLPC_P60"/>
    <property type="match status" value="1"/>
</dbReference>
<dbReference type="Gene3D" id="6.10.250.3150">
    <property type="match status" value="1"/>
</dbReference>
<proteinExistence type="inferred from homology"/>
<dbReference type="InterPro" id="IPR038765">
    <property type="entry name" value="Papain-like_cys_pep_sf"/>
</dbReference>
<evidence type="ECO:0000256" key="3">
    <source>
        <dbReference type="ARBA" id="ARBA00022729"/>
    </source>
</evidence>
<keyword evidence="10" id="KW-1185">Reference proteome</keyword>
<feature type="coiled-coil region" evidence="6">
    <location>
        <begin position="148"/>
        <end position="182"/>
    </location>
</feature>
<keyword evidence="5" id="KW-0788">Thiol protease</keyword>